<gene>
    <name evidence="2" type="ORF">SBOR_7674</name>
</gene>
<accession>W9CAN5</accession>
<keyword evidence="3" id="KW-1185">Reference proteome</keyword>
<dbReference type="OrthoDB" id="194358at2759"/>
<dbReference type="STRING" id="1432307.W9CAN5"/>
<dbReference type="InterPro" id="IPR010730">
    <property type="entry name" value="HET"/>
</dbReference>
<proteinExistence type="predicted"/>
<dbReference type="HOGENOM" id="CLU_004184_7_2_1"/>
<reference evidence="2 3" key="1">
    <citation type="journal article" date="2014" name="Genome Announc.">
        <title>Draft genome sequence of Sclerotinia borealis, a psychrophilic plant pathogenic fungus.</title>
        <authorList>
            <person name="Mardanov A.V."/>
            <person name="Beletsky A.V."/>
            <person name="Kadnikov V.V."/>
            <person name="Ignatov A.N."/>
            <person name="Ravin N.V."/>
        </authorList>
    </citation>
    <scope>NUCLEOTIDE SEQUENCE [LARGE SCALE GENOMIC DNA]</scope>
    <source>
        <strain evidence="3">F-4157</strain>
    </source>
</reference>
<dbReference type="PANTHER" id="PTHR24148:SF73">
    <property type="entry name" value="HET DOMAIN PROTEIN (AFU_ORTHOLOGUE AFUA_8G01020)"/>
    <property type="match status" value="1"/>
</dbReference>
<dbReference type="PANTHER" id="PTHR24148">
    <property type="entry name" value="ANKYRIN REPEAT DOMAIN-CONTAINING PROTEIN 39 HOMOLOG-RELATED"/>
    <property type="match status" value="1"/>
</dbReference>
<evidence type="ECO:0000313" key="3">
    <source>
        <dbReference type="Proteomes" id="UP000019487"/>
    </source>
</evidence>
<comment type="caution">
    <text evidence="2">The sequence shown here is derived from an EMBL/GenBank/DDBJ whole genome shotgun (WGS) entry which is preliminary data.</text>
</comment>
<organism evidence="2 3">
    <name type="scientific">Sclerotinia borealis (strain F-4128)</name>
    <dbReference type="NCBI Taxonomy" id="1432307"/>
    <lineage>
        <taxon>Eukaryota</taxon>
        <taxon>Fungi</taxon>
        <taxon>Dikarya</taxon>
        <taxon>Ascomycota</taxon>
        <taxon>Pezizomycotina</taxon>
        <taxon>Leotiomycetes</taxon>
        <taxon>Helotiales</taxon>
        <taxon>Sclerotiniaceae</taxon>
        <taxon>Sclerotinia</taxon>
    </lineage>
</organism>
<evidence type="ECO:0000259" key="1">
    <source>
        <dbReference type="Pfam" id="PF06985"/>
    </source>
</evidence>
<dbReference type="Pfam" id="PF06985">
    <property type="entry name" value="HET"/>
    <property type="match status" value="1"/>
</dbReference>
<dbReference type="Proteomes" id="UP000019487">
    <property type="component" value="Unassembled WGS sequence"/>
</dbReference>
<dbReference type="InterPro" id="IPR052895">
    <property type="entry name" value="HetReg/Transcr_Mod"/>
</dbReference>
<dbReference type="AlphaFoldDB" id="W9CAN5"/>
<feature type="domain" description="Heterokaryon incompatibility" evidence="1">
    <location>
        <begin position="55"/>
        <end position="197"/>
    </location>
</feature>
<name>W9CAN5_SCLBF</name>
<sequence>MASRRMDLSIVPFQYMDLDYETDEIRLIRILPSSTKDDSVHCQLIHTAFNKAPNYQALSYTWGAKIAPEPIMINGKRLRATENLLGALKRLRCSQMGDEENLLWVDAICIDQSNIPERNDQIAKMRTIFQNAQAVPIWIGAENDNSSLAIRLAKDLNVRSRNQVIAMLHDTSIHDQLMALIILFRRQYWWRIWVIQEVACAKEAIVLCGDESISLTELSNTCDIFKREEHLLLSIYLKSSSFVRTLTTGGPKGLQVSRYQVPDAIEPPLFELLLSHKSKKSSDPRDKVYALVGISNSRNYFGQINYSLSVRHVYTHTARHIIHHSQRLDIICVNQKAPDGDDLPSWVPNWTRPHRNQQPTIVGLQHSEPHFMASGDSHANVQFLQDGYVLRTPGVIIDKVKKAGSSFRRQLNSKENNGRGLKVLQEWWNIIVSKKGHSLEEQGAFCRTISCGNWTFKDDIEYAVRMKAIATTLSEQRSQLGFPLSPSSTTGECLNEKERLALLISACLTMNRRRLIVSNTGIIGLGPLDSSKDDLICILPGCRFPVILRRTDDHHTLLGEAYIDGFMYGEGMRGVENGLYDLETFKIH</sequence>
<protein>
    <recommendedName>
        <fullName evidence="1">Heterokaryon incompatibility domain-containing protein</fullName>
    </recommendedName>
</protein>
<evidence type="ECO:0000313" key="2">
    <source>
        <dbReference type="EMBL" id="ESZ91929.1"/>
    </source>
</evidence>
<dbReference type="Pfam" id="PF26639">
    <property type="entry name" value="Het-6_barrel"/>
    <property type="match status" value="1"/>
</dbReference>
<dbReference type="EMBL" id="AYSA01000444">
    <property type="protein sequence ID" value="ESZ91929.1"/>
    <property type="molecule type" value="Genomic_DNA"/>
</dbReference>